<feature type="compositionally biased region" description="Polar residues" evidence="1">
    <location>
        <begin position="1"/>
        <end position="11"/>
    </location>
</feature>
<reference evidence="3" key="1">
    <citation type="submission" date="2024-04" db="EMBL/GenBank/DDBJ databases">
        <title>Salinicola lusitanus LLJ914,a marine bacterium isolated from the Okinawa Trough.</title>
        <authorList>
            <person name="Li J."/>
        </authorList>
    </citation>
    <scope>NUCLEOTIDE SEQUENCE [LARGE SCALE GENOMIC DNA]</scope>
</reference>
<keyword evidence="3" id="KW-1185">Reference proteome</keyword>
<protein>
    <submittedName>
        <fullName evidence="2">Uncharacterized protein</fullName>
    </submittedName>
</protein>
<gene>
    <name evidence="2" type="ORF">WMY93_032454</name>
</gene>
<evidence type="ECO:0000313" key="2">
    <source>
        <dbReference type="EMBL" id="KAK7880921.1"/>
    </source>
</evidence>
<evidence type="ECO:0000256" key="1">
    <source>
        <dbReference type="SAM" id="MobiDB-lite"/>
    </source>
</evidence>
<dbReference type="EMBL" id="JBBPFD010000037">
    <property type="protein sequence ID" value="KAK7880921.1"/>
    <property type="molecule type" value="Genomic_DNA"/>
</dbReference>
<comment type="caution">
    <text evidence="2">The sequence shown here is derived from an EMBL/GenBank/DDBJ whole genome shotgun (WGS) entry which is preliminary data.</text>
</comment>
<accession>A0AAW0MJN0</accession>
<feature type="non-terminal residue" evidence="2">
    <location>
        <position position="1"/>
    </location>
</feature>
<organism evidence="2 3">
    <name type="scientific">Mugilogobius chulae</name>
    <name type="common">yellowstripe goby</name>
    <dbReference type="NCBI Taxonomy" id="88201"/>
    <lineage>
        <taxon>Eukaryota</taxon>
        <taxon>Metazoa</taxon>
        <taxon>Chordata</taxon>
        <taxon>Craniata</taxon>
        <taxon>Vertebrata</taxon>
        <taxon>Euteleostomi</taxon>
        <taxon>Actinopterygii</taxon>
        <taxon>Neopterygii</taxon>
        <taxon>Teleostei</taxon>
        <taxon>Neoteleostei</taxon>
        <taxon>Acanthomorphata</taxon>
        <taxon>Gobiaria</taxon>
        <taxon>Gobiiformes</taxon>
        <taxon>Gobioidei</taxon>
        <taxon>Gobiidae</taxon>
        <taxon>Gobionellinae</taxon>
        <taxon>Mugilogobius</taxon>
    </lineage>
</organism>
<feature type="region of interest" description="Disordered" evidence="1">
    <location>
        <begin position="1"/>
        <end position="44"/>
    </location>
</feature>
<sequence length="79" mass="8794">FRRQDFASSENIVEHPLRDTSTTLDVTSDEGGSPAPKLSEEQEELRPACIPLRAGPDSDLVPAQTWSRLRPGLSLNWFT</sequence>
<evidence type="ECO:0000313" key="3">
    <source>
        <dbReference type="Proteomes" id="UP001460270"/>
    </source>
</evidence>
<dbReference type="AlphaFoldDB" id="A0AAW0MJN0"/>
<proteinExistence type="predicted"/>
<dbReference type="Proteomes" id="UP001460270">
    <property type="component" value="Unassembled WGS sequence"/>
</dbReference>
<name>A0AAW0MJN0_9GOBI</name>